<comment type="caution">
    <text evidence="1">The sequence shown here is derived from an EMBL/GenBank/DDBJ whole genome shotgun (WGS) entry which is preliminary data.</text>
</comment>
<name>A0A510VAH4_9CELL</name>
<dbReference type="AlphaFoldDB" id="A0A510VAH4"/>
<protein>
    <submittedName>
        <fullName evidence="1">Uncharacterized protein</fullName>
    </submittedName>
</protein>
<dbReference type="EMBL" id="BJUB01000012">
    <property type="protein sequence ID" value="GEK22981.1"/>
    <property type="molecule type" value="Genomic_DNA"/>
</dbReference>
<gene>
    <name evidence="1" type="ORF">CXY01_35010</name>
</gene>
<keyword evidence="2" id="KW-1185">Reference proteome</keyword>
<dbReference type="RefSeq" id="WP_146929956.1">
    <property type="nucleotide sequence ID" value="NZ_BJUB01000012.1"/>
</dbReference>
<dbReference type="InterPro" id="IPR011009">
    <property type="entry name" value="Kinase-like_dom_sf"/>
</dbReference>
<proteinExistence type="predicted"/>
<evidence type="ECO:0000313" key="1">
    <source>
        <dbReference type="EMBL" id="GEK22981.1"/>
    </source>
</evidence>
<dbReference type="Proteomes" id="UP000321118">
    <property type="component" value="Unassembled WGS sequence"/>
</dbReference>
<organism evidence="1 2">
    <name type="scientific">Cellulomonas xylanilytica</name>
    <dbReference type="NCBI Taxonomy" id="233583"/>
    <lineage>
        <taxon>Bacteria</taxon>
        <taxon>Bacillati</taxon>
        <taxon>Actinomycetota</taxon>
        <taxon>Actinomycetes</taxon>
        <taxon>Micrococcales</taxon>
        <taxon>Cellulomonadaceae</taxon>
        <taxon>Cellulomonas</taxon>
    </lineage>
</organism>
<dbReference type="SUPFAM" id="SSF56112">
    <property type="entry name" value="Protein kinase-like (PK-like)"/>
    <property type="match status" value="1"/>
</dbReference>
<evidence type="ECO:0000313" key="2">
    <source>
        <dbReference type="Proteomes" id="UP000321118"/>
    </source>
</evidence>
<dbReference type="OrthoDB" id="115252at2"/>
<accession>A0A510VAH4</accession>
<sequence>MTAVDATCVLASAALGVRVSDPQTLGGSDRSLVLRCATPTGAVVVKKYPDGSSSAFAREVAGLTALQRTPDLLAVDRAHGLIVMSDLGTGPTLADLLLGDDRAAAWSGALAWVEGLADTLGRSPAAIPAFEDALGDLSADEPSAAARTGARMLLDDVLGLPADPGLDAELDLIGTLDHRDPASDVVSPTDTCPDNAVRTAGGWRFLDLEGATVHHAAYDAAYAAMPFSTCWCVFDPPPGFTDELLDRFTTTLGTHLPDLVREPGWARSVDVASASWILAMTGWLLLGADEDRQRTGPVGVSSPTYRQLLTTRWRWGAVRLRSTLPVVAGLLGSAAAWADDEWGTSAAPVGPYRAFAQDE</sequence>
<reference evidence="1 2" key="1">
    <citation type="submission" date="2019-07" db="EMBL/GenBank/DDBJ databases">
        <title>Whole genome shotgun sequence of Cellulomonas xylanilytica NBRC 101102.</title>
        <authorList>
            <person name="Hosoyama A."/>
            <person name="Uohara A."/>
            <person name="Ohji S."/>
            <person name="Ichikawa N."/>
        </authorList>
    </citation>
    <scope>NUCLEOTIDE SEQUENCE [LARGE SCALE GENOMIC DNA]</scope>
    <source>
        <strain evidence="1 2">NBRC 101102</strain>
    </source>
</reference>
<dbReference type="Gene3D" id="3.30.200.20">
    <property type="entry name" value="Phosphorylase Kinase, domain 1"/>
    <property type="match status" value="1"/>
</dbReference>